<protein>
    <submittedName>
        <fullName evidence="3">Uncharacterized protein</fullName>
    </submittedName>
</protein>
<feature type="coiled-coil region" evidence="1">
    <location>
        <begin position="78"/>
        <end position="171"/>
    </location>
</feature>
<feature type="compositionally biased region" description="Acidic residues" evidence="2">
    <location>
        <begin position="1"/>
        <end position="10"/>
    </location>
</feature>
<dbReference type="AlphaFoldDB" id="A0AAD2EDG1"/>
<evidence type="ECO:0000256" key="2">
    <source>
        <dbReference type="SAM" id="MobiDB-lite"/>
    </source>
</evidence>
<accession>A0AAD2EDG1</accession>
<dbReference type="EMBL" id="OU503057">
    <property type="protein sequence ID" value="CAI9786534.1"/>
    <property type="molecule type" value="Genomic_DNA"/>
</dbReference>
<organism evidence="3 4">
    <name type="scientific">Fraxinus pennsylvanica</name>
    <dbReference type="NCBI Taxonomy" id="56036"/>
    <lineage>
        <taxon>Eukaryota</taxon>
        <taxon>Viridiplantae</taxon>
        <taxon>Streptophyta</taxon>
        <taxon>Embryophyta</taxon>
        <taxon>Tracheophyta</taxon>
        <taxon>Spermatophyta</taxon>
        <taxon>Magnoliopsida</taxon>
        <taxon>eudicotyledons</taxon>
        <taxon>Gunneridae</taxon>
        <taxon>Pentapetalae</taxon>
        <taxon>asterids</taxon>
        <taxon>lamiids</taxon>
        <taxon>Lamiales</taxon>
        <taxon>Oleaceae</taxon>
        <taxon>Oleeae</taxon>
        <taxon>Fraxinus</taxon>
    </lineage>
</organism>
<evidence type="ECO:0000313" key="3">
    <source>
        <dbReference type="EMBL" id="CAI9786534.1"/>
    </source>
</evidence>
<name>A0AAD2EDG1_9LAMI</name>
<reference evidence="3" key="1">
    <citation type="submission" date="2023-05" db="EMBL/GenBank/DDBJ databases">
        <authorList>
            <person name="Huff M."/>
        </authorList>
    </citation>
    <scope>NUCLEOTIDE SEQUENCE</scope>
</reference>
<dbReference type="Proteomes" id="UP000834106">
    <property type="component" value="Chromosome 22"/>
</dbReference>
<keyword evidence="4" id="KW-1185">Reference proteome</keyword>
<feature type="compositionally biased region" description="Basic and acidic residues" evidence="2">
    <location>
        <begin position="12"/>
        <end position="23"/>
    </location>
</feature>
<gene>
    <name evidence="3" type="ORF">FPE_LOCUS33964</name>
</gene>
<feature type="region of interest" description="Disordered" evidence="2">
    <location>
        <begin position="1"/>
        <end position="23"/>
    </location>
</feature>
<evidence type="ECO:0000256" key="1">
    <source>
        <dbReference type="SAM" id="Coils"/>
    </source>
</evidence>
<keyword evidence="1" id="KW-0175">Coiled coil</keyword>
<evidence type="ECO:0000313" key="4">
    <source>
        <dbReference type="Proteomes" id="UP000834106"/>
    </source>
</evidence>
<proteinExistence type="predicted"/>
<sequence length="268" mass="30471">MKLAEAEAESESGGKRNEEKIRDNAVRGMEELQCKISEIDNSLEKMHGEIQIMEKKEYQGVLAGKSSGNEDKCLEDQLGDAKIEVGRTETELKQLQTRISHCEKEWKEKSSQLLSKRKEAVAGENELNVRRKDVEKAQKALESLSCEECHMEALQKDCAAKVEMVQKFKDEMRILSLQLGNVDFSYIDHAKNFDRSRVKGMVARLIKVKDSSGMTALEPSCPTESKLLRLDWLAKAMLKWHSLVGCDEELQVAFNRRRPSATFEGDIF</sequence>